<comment type="caution">
    <text evidence="2">The sequence shown here is derived from an EMBL/GenBank/DDBJ whole genome shotgun (WGS) entry which is preliminary data.</text>
</comment>
<reference evidence="2" key="1">
    <citation type="thesis" date="2020" institute="ProQuest LLC" country="789 East Eisenhower Parkway, Ann Arbor, MI, USA">
        <title>Comparative Genomics and Chromosome Evolution.</title>
        <authorList>
            <person name="Mudd A.B."/>
        </authorList>
    </citation>
    <scope>NUCLEOTIDE SEQUENCE</scope>
    <source>
        <strain evidence="2">Female2</strain>
        <tissue evidence="2">Blood</tissue>
    </source>
</reference>
<dbReference type="Proteomes" id="UP000812440">
    <property type="component" value="Unassembled WGS sequence"/>
</dbReference>
<name>A0A8T2IEV7_9PIPI</name>
<feature type="transmembrane region" description="Helical" evidence="1">
    <location>
        <begin position="57"/>
        <end position="76"/>
    </location>
</feature>
<gene>
    <name evidence="2" type="ORF">GDO86_019356</name>
</gene>
<proteinExistence type="predicted"/>
<keyword evidence="1" id="KW-0812">Transmembrane</keyword>
<organism evidence="2 3">
    <name type="scientific">Hymenochirus boettgeri</name>
    <name type="common">Congo dwarf clawed frog</name>
    <dbReference type="NCBI Taxonomy" id="247094"/>
    <lineage>
        <taxon>Eukaryota</taxon>
        <taxon>Metazoa</taxon>
        <taxon>Chordata</taxon>
        <taxon>Craniata</taxon>
        <taxon>Vertebrata</taxon>
        <taxon>Euteleostomi</taxon>
        <taxon>Amphibia</taxon>
        <taxon>Batrachia</taxon>
        <taxon>Anura</taxon>
        <taxon>Pipoidea</taxon>
        <taxon>Pipidae</taxon>
        <taxon>Pipinae</taxon>
        <taxon>Hymenochirus</taxon>
    </lineage>
</organism>
<dbReference type="EMBL" id="JAACNH010000344">
    <property type="protein sequence ID" value="KAG8431149.1"/>
    <property type="molecule type" value="Genomic_DNA"/>
</dbReference>
<keyword evidence="3" id="KW-1185">Reference proteome</keyword>
<feature type="transmembrane region" description="Helical" evidence="1">
    <location>
        <begin position="26"/>
        <end position="45"/>
    </location>
</feature>
<accession>A0A8T2IEV7</accession>
<keyword evidence="1" id="KW-0472">Membrane</keyword>
<keyword evidence="1" id="KW-1133">Transmembrane helix</keyword>
<dbReference type="AlphaFoldDB" id="A0A8T2IEV7"/>
<evidence type="ECO:0000313" key="3">
    <source>
        <dbReference type="Proteomes" id="UP000812440"/>
    </source>
</evidence>
<protein>
    <submittedName>
        <fullName evidence="2">Uncharacterized protein</fullName>
    </submittedName>
</protein>
<evidence type="ECO:0000313" key="2">
    <source>
        <dbReference type="EMBL" id="KAG8431149.1"/>
    </source>
</evidence>
<evidence type="ECO:0000256" key="1">
    <source>
        <dbReference type="SAM" id="Phobius"/>
    </source>
</evidence>
<sequence length="82" mass="9679">MSFYVAGVKYYWVGVELPFIGPLQKMIVIIIVYSYCTMTVCLITVQCREQNLYIKIIYCNCCVYIYIDVICVYFNLAQYIKI</sequence>